<dbReference type="PANTHER" id="PTHR17039">
    <property type="entry name" value="U3 SMALL NUCLEOLAR RIBONUCLEOPROTEIN PROTEIN MPP10"/>
    <property type="match status" value="1"/>
</dbReference>
<feature type="compositionally biased region" description="Basic residues" evidence="7">
    <location>
        <begin position="553"/>
        <end position="563"/>
    </location>
</feature>
<feature type="compositionally biased region" description="Acidic residues" evidence="7">
    <location>
        <begin position="294"/>
        <end position="312"/>
    </location>
</feature>
<evidence type="ECO:0000313" key="8">
    <source>
        <dbReference type="EMBL" id="KAJ6264283.1"/>
    </source>
</evidence>
<proteinExistence type="inferred from homology"/>
<comment type="subcellular location">
    <subcellularLocation>
        <location evidence="1">Nucleus</location>
        <location evidence="1">Nucleolus</location>
    </subcellularLocation>
</comment>
<keyword evidence="5" id="KW-0687">Ribonucleoprotein</keyword>
<feature type="region of interest" description="Disordered" evidence="7">
    <location>
        <begin position="330"/>
        <end position="355"/>
    </location>
</feature>
<evidence type="ECO:0000256" key="5">
    <source>
        <dbReference type="ARBA" id="ARBA00023274"/>
    </source>
</evidence>
<dbReference type="EMBL" id="JAQGDS010000001">
    <property type="protein sequence ID" value="KAJ6264283.1"/>
    <property type="molecule type" value="Genomic_DNA"/>
</dbReference>
<protein>
    <submittedName>
        <fullName evidence="8">U3 small nucleolar RNA-associated protein</fullName>
    </submittedName>
</protein>
<dbReference type="GO" id="GO:0032040">
    <property type="term" value="C:small-subunit processome"/>
    <property type="evidence" value="ECO:0007669"/>
    <property type="project" value="TreeGrafter"/>
</dbReference>
<dbReference type="InterPro" id="IPR012173">
    <property type="entry name" value="Mpp10"/>
</dbReference>
<reference evidence="8" key="1">
    <citation type="submission" date="2023-01" db="EMBL/GenBank/DDBJ databases">
        <title>The chitinases involved in constricting ring structure development in the nematode-trapping fungus Drechslerella dactyloides.</title>
        <authorList>
            <person name="Wang R."/>
            <person name="Zhang L."/>
            <person name="Tang P."/>
            <person name="Li S."/>
            <person name="Liang L."/>
        </authorList>
    </citation>
    <scope>NUCLEOTIDE SEQUENCE</scope>
    <source>
        <strain evidence="8">YMF1.00031</strain>
    </source>
</reference>
<evidence type="ECO:0000256" key="1">
    <source>
        <dbReference type="ARBA" id="ARBA00004604"/>
    </source>
</evidence>
<organism evidence="8 9">
    <name type="scientific">Drechslerella dactyloides</name>
    <name type="common">Nematode-trapping fungus</name>
    <name type="synonym">Arthrobotrys dactyloides</name>
    <dbReference type="NCBI Taxonomy" id="74499"/>
    <lineage>
        <taxon>Eukaryota</taxon>
        <taxon>Fungi</taxon>
        <taxon>Dikarya</taxon>
        <taxon>Ascomycota</taxon>
        <taxon>Pezizomycotina</taxon>
        <taxon>Orbiliomycetes</taxon>
        <taxon>Orbiliales</taxon>
        <taxon>Orbiliaceae</taxon>
        <taxon>Drechslerella</taxon>
    </lineage>
</organism>
<evidence type="ECO:0000256" key="2">
    <source>
        <dbReference type="ARBA" id="ARBA00022517"/>
    </source>
</evidence>
<feature type="region of interest" description="Disordered" evidence="7">
    <location>
        <begin position="238"/>
        <end position="272"/>
    </location>
</feature>
<dbReference type="GO" id="GO:0034457">
    <property type="term" value="C:Mpp10 complex"/>
    <property type="evidence" value="ECO:0007669"/>
    <property type="project" value="InterPro"/>
</dbReference>
<feature type="region of interest" description="Disordered" evidence="7">
    <location>
        <begin position="294"/>
        <end position="317"/>
    </location>
</feature>
<gene>
    <name evidence="8" type="ORF">Dda_0428</name>
</gene>
<keyword evidence="9" id="KW-1185">Reference proteome</keyword>
<dbReference type="Pfam" id="PF04006">
    <property type="entry name" value="Mpp10"/>
    <property type="match status" value="1"/>
</dbReference>
<comment type="similarity">
    <text evidence="6">Belongs to the MPP10 family.</text>
</comment>
<dbReference type="GO" id="GO:0006364">
    <property type="term" value="P:rRNA processing"/>
    <property type="evidence" value="ECO:0007669"/>
    <property type="project" value="UniProtKB-KW"/>
</dbReference>
<keyword evidence="4" id="KW-0539">Nucleus</keyword>
<evidence type="ECO:0000256" key="6">
    <source>
        <dbReference type="ARBA" id="ARBA00029455"/>
    </source>
</evidence>
<evidence type="ECO:0000256" key="7">
    <source>
        <dbReference type="SAM" id="MobiDB-lite"/>
    </source>
</evidence>
<accession>A0AAD6J490</accession>
<dbReference type="GO" id="GO:0005732">
    <property type="term" value="C:sno(s)RNA-containing ribonucleoprotein complex"/>
    <property type="evidence" value="ECO:0007669"/>
    <property type="project" value="InterPro"/>
</dbReference>
<feature type="compositionally biased region" description="Polar residues" evidence="7">
    <location>
        <begin position="403"/>
        <end position="415"/>
    </location>
</feature>
<feature type="region of interest" description="Disordered" evidence="7">
    <location>
        <begin position="84"/>
        <end position="168"/>
    </location>
</feature>
<keyword evidence="3" id="KW-0698">rRNA processing</keyword>
<keyword evidence="2" id="KW-0690">Ribosome biogenesis</keyword>
<feature type="compositionally biased region" description="Basic and acidic residues" evidence="7">
    <location>
        <begin position="246"/>
        <end position="266"/>
    </location>
</feature>
<dbReference type="PANTHER" id="PTHR17039:SF0">
    <property type="entry name" value="U3 SMALL NUCLEOLAR RIBONUCLEOPROTEIN PROTEIN MPP10"/>
    <property type="match status" value="1"/>
</dbReference>
<evidence type="ECO:0000256" key="3">
    <source>
        <dbReference type="ARBA" id="ARBA00022552"/>
    </source>
</evidence>
<evidence type="ECO:0000313" key="9">
    <source>
        <dbReference type="Proteomes" id="UP001221413"/>
    </source>
</evidence>
<comment type="caution">
    <text evidence="8">The sequence shown here is derived from an EMBL/GenBank/DDBJ whole genome shotgun (WGS) entry which is preliminary data.</text>
</comment>
<sequence length="623" mass="69113">MEGGLASTLDSTPLRILHPDHGFYSNSLLHLTDYLRSVAEAAALSTKVHVAGFDVDQIWEQTQSILAQSSASARPTRFTHARISGKPFVKVKGPRGSQAELLRSKHRSERPDASEEQDTAPELLESPASLEDIEPMLSADESSESGDEASVPSGHTRPRTWSPKTSLRNGVDDGFFVLERFNLETQRFEEADELGLPLDLAIDWNADPGEEMEPELEDTQDATADPVTGREIMYSNFFAAPTDPPDTLRQKPGQETDVRPRKDRPAVDSATYEDEFANMIKSMQDDMFKMAPLDEEEDDHHESDSDSWDQPDDLNSSHRKLQARLNDEIRKLEKQNTGSRGWALSGETDSQHRPFNSLLEEDFDFERIGKPVPVVTQDTTAHLEDMIKGRILAGNFDEIPRRSPNNTGNSRQGITLRSGIDDSKSKVGLAEIYERETAEPHGNSTDNSEARWATLRNEIAGLFSRVNNDLDMLSSWHFTPKTPVPSLSIVQDNRAIDIEESNINTGMATISNPAKLAPHEAYNPASTDYQAKTVVKRSGIPVSVAEMEQTRRSKERRQRRKQKSFGSLQQTSAGGERARTDQGLLRTLEKGNVAVIDGHGEHSLVSGKPKAGKEGLSGARIKL</sequence>
<feature type="region of interest" description="Disordered" evidence="7">
    <location>
        <begin position="398"/>
        <end position="417"/>
    </location>
</feature>
<evidence type="ECO:0000256" key="4">
    <source>
        <dbReference type="ARBA" id="ARBA00023242"/>
    </source>
</evidence>
<feature type="region of interest" description="Disordered" evidence="7">
    <location>
        <begin position="544"/>
        <end position="583"/>
    </location>
</feature>
<dbReference type="AlphaFoldDB" id="A0AAD6J490"/>
<feature type="region of interest" description="Disordered" evidence="7">
    <location>
        <begin position="599"/>
        <end position="623"/>
    </location>
</feature>
<dbReference type="Proteomes" id="UP001221413">
    <property type="component" value="Unassembled WGS sequence"/>
</dbReference>
<name>A0AAD6J490_DREDA</name>